<name>A0A7X9YGL0_9GAMM</name>
<keyword evidence="9" id="KW-0067">ATP-binding</keyword>
<dbReference type="FunFam" id="3.30.565.10:FF:000010">
    <property type="entry name" value="Sensor histidine kinase RcsC"/>
    <property type="match status" value="1"/>
</dbReference>
<dbReference type="PRINTS" id="PR00344">
    <property type="entry name" value="BCTRLSENSOR"/>
</dbReference>
<feature type="modified residue" description="4-aspartylphosphate" evidence="13">
    <location>
        <position position="838"/>
    </location>
</feature>
<comment type="catalytic activity">
    <reaction evidence="1">
        <text>ATP + protein L-histidine = ADP + protein N-phospho-L-histidine.</text>
        <dbReference type="EC" id="2.7.13.3"/>
    </reaction>
</comment>
<protein>
    <recommendedName>
        <fullName evidence="3">histidine kinase</fullName>
        <ecNumber evidence="3">2.7.13.3</ecNumber>
    </recommendedName>
</protein>
<dbReference type="SMART" id="SM00387">
    <property type="entry name" value="HATPase_c"/>
    <property type="match status" value="1"/>
</dbReference>
<dbReference type="PANTHER" id="PTHR45339">
    <property type="entry name" value="HYBRID SIGNAL TRANSDUCTION HISTIDINE KINASE J"/>
    <property type="match status" value="1"/>
</dbReference>
<evidence type="ECO:0000256" key="9">
    <source>
        <dbReference type="ARBA" id="ARBA00022840"/>
    </source>
</evidence>
<feature type="domain" description="Histidine kinase" evidence="17">
    <location>
        <begin position="407"/>
        <end position="630"/>
    </location>
</feature>
<evidence type="ECO:0000256" key="15">
    <source>
        <dbReference type="SAM" id="Phobius"/>
    </source>
</evidence>
<dbReference type="InterPro" id="IPR001789">
    <property type="entry name" value="Sig_transdc_resp-reg_receiver"/>
</dbReference>
<dbReference type="CDD" id="cd00156">
    <property type="entry name" value="REC"/>
    <property type="match status" value="1"/>
</dbReference>
<dbReference type="Gene3D" id="1.10.287.130">
    <property type="match status" value="1"/>
</dbReference>
<dbReference type="InterPro" id="IPR036890">
    <property type="entry name" value="HATPase_C_sf"/>
</dbReference>
<evidence type="ECO:0000256" key="1">
    <source>
        <dbReference type="ARBA" id="ARBA00000085"/>
    </source>
</evidence>
<reference evidence="19 20" key="1">
    <citation type="submission" date="2020-04" db="EMBL/GenBank/DDBJ databases">
        <title>Genome Sequencing and Assembley of Pseudoalteromonas artica.</title>
        <authorList>
            <person name="Akerly B."/>
            <person name="Cook G."/>
        </authorList>
    </citation>
    <scope>NUCLEOTIDE SEQUENCE [LARGE SCALE GENOMIC DNA]</scope>
    <source>
        <strain evidence="19 20">NEC-BIFX-0059</strain>
    </source>
</reference>
<evidence type="ECO:0000256" key="2">
    <source>
        <dbReference type="ARBA" id="ARBA00004370"/>
    </source>
</evidence>
<evidence type="ECO:0000256" key="3">
    <source>
        <dbReference type="ARBA" id="ARBA00012438"/>
    </source>
</evidence>
<keyword evidence="4 13" id="KW-0597">Phosphoprotein</keyword>
<keyword evidence="5" id="KW-0808">Transferase</keyword>
<proteinExistence type="predicted"/>
<dbReference type="PROSITE" id="PS50109">
    <property type="entry name" value="HIS_KIN"/>
    <property type="match status" value="1"/>
</dbReference>
<gene>
    <name evidence="19" type="ORF">HHL01_15390</name>
</gene>
<feature type="domain" description="Response regulatory" evidence="18">
    <location>
        <begin position="789"/>
        <end position="907"/>
    </location>
</feature>
<dbReference type="InterPro" id="IPR003594">
    <property type="entry name" value="HATPase_dom"/>
</dbReference>
<keyword evidence="16" id="KW-0732">Signal</keyword>
<keyword evidence="11" id="KW-0902">Two-component regulatory system</keyword>
<keyword evidence="10 15" id="KW-1133">Transmembrane helix</keyword>
<sequence>MKTNILFLFLVFQFLSPISNAQSSSNVTHVLFINSTNQDMPWHKSVDSGLRKKLIERSFSYELFVENMDVNRFDEANQKQLMKDYLKQKYKNKHIDIIVTQSPSAAVLLSQLDDFFINAPRIYLEPGAQFSLPESTNGAVIQAKLDYAQATASAVNLMKPKKLIVILDTKNDIGMSFYRGLFSVINRDFSYLDVEKWFDLSMPELLTRIKNAPDDSIILFTPIFRYYDNKSLSPYQLVERLAEVSSAPVFSYWEVLLGSGVVGGYVLSGEKIGARIADSIILYNENKSLSAISGEELSVYAYDWRQLNKFDIASQSLPEKSIISYYEPTYFEQNKTLIYSATAIICILSSFLVFVLFLNQRRIQLLKELDEEKQRLESRVVQRTEELLQAKDEAEKLTSAKSEFLANMSHEIRTPMSGIIGLTNILLEKGLPEEYEHYLNKIKYSSDQLLVVINDILDFSKIESGNINLEEFPFSVNSVVDYIKATFDELAQSKGITFDIVIGEEVKLNLIGDVVRINQVLLNLCSNAIKFTTQGFVSVLIESKRSLSDPKSVCLYFIVKDSGIGIAEQSLADLFESFTQADSSTTRKFGGTGLGLTISKRLCQSMGGDITVKSTQGVGSEFIASIKVKLNNQALIDDTPNLTFTDAFEVLIVDDNEDDLKVIENQLTAMGLACTACQSAKQAIDIIEHNKEKFKVIIVDWAMPSMSSETFLIRIFNINPQLYANTIVLIMSDESLLNNGAKKVSIKTILQKPVYTSVLYEAIESKVVGSLNEVPVVNAVSEKSLAGIKILVVEDNSINKLIVTNILENADAQIYLVDNGLECIQAVKSQSYDIILMDIHMPIMDGVEASKIIRNDSDKAIANIPIIALTANVMKDDITRYLSIGMNAHVAKPIKAKNLRETIIRCLNN</sequence>
<dbReference type="SUPFAM" id="SSF55874">
    <property type="entry name" value="ATPase domain of HSP90 chaperone/DNA topoisomerase II/histidine kinase"/>
    <property type="match status" value="1"/>
</dbReference>
<evidence type="ECO:0000256" key="8">
    <source>
        <dbReference type="ARBA" id="ARBA00022777"/>
    </source>
</evidence>
<evidence type="ECO:0000313" key="19">
    <source>
        <dbReference type="EMBL" id="NMF49545.1"/>
    </source>
</evidence>
<dbReference type="GO" id="GO:0000155">
    <property type="term" value="F:phosphorelay sensor kinase activity"/>
    <property type="evidence" value="ECO:0007669"/>
    <property type="project" value="InterPro"/>
</dbReference>
<evidence type="ECO:0000256" key="14">
    <source>
        <dbReference type="SAM" id="Coils"/>
    </source>
</evidence>
<feature type="chain" id="PRO_5031162861" description="histidine kinase" evidence="16">
    <location>
        <begin position="22"/>
        <end position="909"/>
    </location>
</feature>
<evidence type="ECO:0000256" key="11">
    <source>
        <dbReference type="ARBA" id="ARBA00023012"/>
    </source>
</evidence>
<dbReference type="PROSITE" id="PS50110">
    <property type="entry name" value="RESPONSE_REGULATORY"/>
    <property type="match status" value="2"/>
</dbReference>
<evidence type="ECO:0000256" key="12">
    <source>
        <dbReference type="ARBA" id="ARBA00023136"/>
    </source>
</evidence>
<feature type="transmembrane region" description="Helical" evidence="15">
    <location>
        <begin position="337"/>
        <end position="358"/>
    </location>
</feature>
<comment type="subcellular location">
    <subcellularLocation>
        <location evidence="2">Membrane</location>
    </subcellularLocation>
</comment>
<keyword evidence="7" id="KW-0547">Nucleotide-binding</keyword>
<feature type="modified residue" description="4-aspartylphosphate" evidence="13">
    <location>
        <position position="700"/>
    </location>
</feature>
<evidence type="ECO:0000256" key="6">
    <source>
        <dbReference type="ARBA" id="ARBA00022692"/>
    </source>
</evidence>
<keyword evidence="14" id="KW-0175">Coiled coil</keyword>
<dbReference type="Gene3D" id="3.30.565.10">
    <property type="entry name" value="Histidine kinase-like ATPase, C-terminal domain"/>
    <property type="match status" value="1"/>
</dbReference>
<keyword evidence="6 15" id="KW-0812">Transmembrane</keyword>
<dbReference type="CDD" id="cd16922">
    <property type="entry name" value="HATPase_EvgS-ArcB-TorS-like"/>
    <property type="match status" value="1"/>
</dbReference>
<accession>A0A7X9YGL0</accession>
<keyword evidence="12 15" id="KW-0472">Membrane</keyword>
<evidence type="ECO:0000256" key="5">
    <source>
        <dbReference type="ARBA" id="ARBA00022679"/>
    </source>
</evidence>
<dbReference type="Proteomes" id="UP000519126">
    <property type="component" value="Unassembled WGS sequence"/>
</dbReference>
<dbReference type="InterPro" id="IPR011006">
    <property type="entry name" value="CheY-like_superfamily"/>
</dbReference>
<dbReference type="SUPFAM" id="SSF52172">
    <property type="entry name" value="CheY-like"/>
    <property type="match status" value="2"/>
</dbReference>
<evidence type="ECO:0000256" key="4">
    <source>
        <dbReference type="ARBA" id="ARBA00022553"/>
    </source>
</evidence>
<dbReference type="InterPro" id="IPR003661">
    <property type="entry name" value="HisK_dim/P_dom"/>
</dbReference>
<feature type="signal peptide" evidence="16">
    <location>
        <begin position="1"/>
        <end position="21"/>
    </location>
</feature>
<evidence type="ECO:0000256" key="13">
    <source>
        <dbReference type="PROSITE-ProRule" id="PRU00169"/>
    </source>
</evidence>
<feature type="domain" description="Response regulatory" evidence="18">
    <location>
        <begin position="649"/>
        <end position="767"/>
    </location>
</feature>
<evidence type="ECO:0000313" key="20">
    <source>
        <dbReference type="Proteomes" id="UP000519126"/>
    </source>
</evidence>
<dbReference type="InterPro" id="IPR005467">
    <property type="entry name" value="His_kinase_dom"/>
</dbReference>
<dbReference type="InterPro" id="IPR036097">
    <property type="entry name" value="HisK_dim/P_sf"/>
</dbReference>
<dbReference type="SMART" id="SM00388">
    <property type="entry name" value="HisKA"/>
    <property type="match status" value="1"/>
</dbReference>
<dbReference type="RefSeq" id="WP_170072574.1">
    <property type="nucleotide sequence ID" value="NZ_JABBCX010000006.1"/>
</dbReference>
<dbReference type="PANTHER" id="PTHR45339:SF1">
    <property type="entry name" value="HYBRID SIGNAL TRANSDUCTION HISTIDINE KINASE J"/>
    <property type="match status" value="1"/>
</dbReference>
<dbReference type="Pfam" id="PF00072">
    <property type="entry name" value="Response_reg"/>
    <property type="match status" value="2"/>
</dbReference>
<dbReference type="GO" id="GO:0005524">
    <property type="term" value="F:ATP binding"/>
    <property type="evidence" value="ECO:0007669"/>
    <property type="project" value="UniProtKB-KW"/>
</dbReference>
<dbReference type="InterPro" id="IPR004358">
    <property type="entry name" value="Sig_transdc_His_kin-like_C"/>
</dbReference>
<dbReference type="Gene3D" id="3.40.50.2300">
    <property type="match status" value="2"/>
</dbReference>
<dbReference type="CDD" id="cd00082">
    <property type="entry name" value="HisKA"/>
    <property type="match status" value="1"/>
</dbReference>
<dbReference type="GO" id="GO:0016020">
    <property type="term" value="C:membrane"/>
    <property type="evidence" value="ECO:0007669"/>
    <property type="project" value="UniProtKB-SubCell"/>
</dbReference>
<dbReference type="EMBL" id="JABBCX010000006">
    <property type="protein sequence ID" value="NMF49545.1"/>
    <property type="molecule type" value="Genomic_DNA"/>
</dbReference>
<keyword evidence="8" id="KW-0418">Kinase</keyword>
<evidence type="ECO:0000259" key="17">
    <source>
        <dbReference type="PROSITE" id="PS50109"/>
    </source>
</evidence>
<evidence type="ECO:0000256" key="10">
    <source>
        <dbReference type="ARBA" id="ARBA00022989"/>
    </source>
</evidence>
<dbReference type="AlphaFoldDB" id="A0A7X9YGL0"/>
<dbReference type="EC" id="2.7.13.3" evidence="3"/>
<dbReference type="SMART" id="SM00448">
    <property type="entry name" value="REC"/>
    <property type="match status" value="2"/>
</dbReference>
<evidence type="ECO:0000259" key="18">
    <source>
        <dbReference type="PROSITE" id="PS50110"/>
    </source>
</evidence>
<evidence type="ECO:0000256" key="16">
    <source>
        <dbReference type="SAM" id="SignalP"/>
    </source>
</evidence>
<dbReference type="Pfam" id="PF02518">
    <property type="entry name" value="HATPase_c"/>
    <property type="match status" value="1"/>
</dbReference>
<dbReference type="SUPFAM" id="SSF47384">
    <property type="entry name" value="Homodimeric domain of signal transducing histidine kinase"/>
    <property type="match status" value="1"/>
</dbReference>
<dbReference type="Pfam" id="PF00512">
    <property type="entry name" value="HisKA"/>
    <property type="match status" value="1"/>
</dbReference>
<organism evidence="19 20">
    <name type="scientific">Pseudoalteromonas arctica</name>
    <dbReference type="NCBI Taxonomy" id="394751"/>
    <lineage>
        <taxon>Bacteria</taxon>
        <taxon>Pseudomonadati</taxon>
        <taxon>Pseudomonadota</taxon>
        <taxon>Gammaproteobacteria</taxon>
        <taxon>Alteromonadales</taxon>
        <taxon>Pseudoalteromonadaceae</taxon>
        <taxon>Pseudoalteromonas</taxon>
    </lineage>
</organism>
<evidence type="ECO:0000256" key="7">
    <source>
        <dbReference type="ARBA" id="ARBA00022741"/>
    </source>
</evidence>
<feature type="coiled-coil region" evidence="14">
    <location>
        <begin position="355"/>
        <end position="393"/>
    </location>
</feature>
<dbReference type="FunFam" id="1.10.287.130:FF:000004">
    <property type="entry name" value="Ethylene receptor 1"/>
    <property type="match status" value="1"/>
</dbReference>
<comment type="caution">
    <text evidence="19">The sequence shown here is derived from an EMBL/GenBank/DDBJ whole genome shotgun (WGS) entry which is preliminary data.</text>
</comment>
<dbReference type="CDD" id="cd17546">
    <property type="entry name" value="REC_hyHK_CKI1_RcsC-like"/>
    <property type="match status" value="1"/>
</dbReference>